<keyword evidence="2" id="KW-1185">Reference proteome</keyword>
<sequence length="51" mass="5903">MHTPDPARFFCYLRATITSPLRKQRPPSAHNAMQIFYNTNNHMNTNVSHSS</sequence>
<organism evidence="1 2">
    <name type="scientific">Candidatus Enterovibrio altilux</name>
    <dbReference type="NCBI Taxonomy" id="1927128"/>
    <lineage>
        <taxon>Bacteria</taxon>
        <taxon>Pseudomonadati</taxon>
        <taxon>Pseudomonadota</taxon>
        <taxon>Gammaproteobacteria</taxon>
        <taxon>Vibrionales</taxon>
        <taxon>Vibrionaceae</taxon>
        <taxon>Enterovibrio</taxon>
    </lineage>
</organism>
<evidence type="ECO:0000313" key="1">
    <source>
        <dbReference type="EMBL" id="ATF08958.1"/>
    </source>
</evidence>
<reference evidence="2" key="1">
    <citation type="submission" date="2017-04" db="EMBL/GenBank/DDBJ databases">
        <title>Genome evolution of the luminous symbionts of deep sea anglerfish.</title>
        <authorList>
            <person name="Hendry T.A."/>
        </authorList>
    </citation>
    <scope>NUCLEOTIDE SEQUENCE [LARGE SCALE GENOMIC DNA]</scope>
</reference>
<name>A0A291B7I4_9GAMM</name>
<dbReference type="EMBL" id="CP020660">
    <property type="protein sequence ID" value="ATF08958.1"/>
    <property type="molecule type" value="Genomic_DNA"/>
</dbReference>
<dbReference type="KEGG" id="elux:BTN50_0428"/>
<protein>
    <submittedName>
        <fullName evidence="1">Uncharacterized protein</fullName>
    </submittedName>
</protein>
<evidence type="ECO:0000313" key="2">
    <source>
        <dbReference type="Proteomes" id="UP000218160"/>
    </source>
</evidence>
<gene>
    <name evidence="1" type="ORF">BTN50_0428</name>
</gene>
<dbReference type="AlphaFoldDB" id="A0A291B7I4"/>
<proteinExistence type="predicted"/>
<dbReference type="Proteomes" id="UP000218160">
    <property type="component" value="Chromosome 1"/>
</dbReference>
<accession>A0A291B7I4</accession>